<sequence>MEANDKQVQNELTSHIGRLLRDAFGKGPQSIYVSVNRPFVVIYLRNFLSPTEKILLQQDQIYSIQSTRDLLMKSLFPEMKAYILLLTGLNIQEFYYDWGLHNQSGIMVGIDCDDEHPHSVNVHETYAGQEELHQEIDLISHNVEKKPEKTYSYKINDRTILVIRNGILISIEKELIRIGQEETLKLAKRNLEKGHLHRNNRFSKMLNAGVVDVFVDWDFHLDKSVIVLILHPSS</sequence>
<comment type="caution">
    <text evidence="2">The sequence shown here is derived from an EMBL/GenBank/DDBJ whole genome shotgun (WGS) entry which is preliminary data.</text>
</comment>
<gene>
    <name evidence="2" type="ORF">A8990_107163</name>
</gene>
<feature type="domain" description="Na+-translocating membrane potential-generating system MpsC" evidence="1">
    <location>
        <begin position="5"/>
        <end position="109"/>
    </location>
</feature>
<reference evidence="2 3" key="1">
    <citation type="submission" date="2018-08" db="EMBL/GenBank/DDBJ databases">
        <title>Genomic Encyclopedia of Type Strains, Phase III (KMG-III): the genomes of soil and plant-associated and newly described type strains.</title>
        <authorList>
            <person name="Whitman W."/>
        </authorList>
    </citation>
    <scope>NUCLEOTIDE SEQUENCE [LARGE SCALE GENOMIC DNA]</scope>
    <source>
        <strain evidence="2 3">CGMCC 1.10966</strain>
    </source>
</reference>
<dbReference type="InterPro" id="IPR018745">
    <property type="entry name" value="MpsC"/>
</dbReference>
<name>A0A3D9S8L7_9BACL</name>
<proteinExistence type="predicted"/>
<evidence type="ECO:0000313" key="3">
    <source>
        <dbReference type="Proteomes" id="UP000256304"/>
    </source>
</evidence>
<dbReference type="RefSeq" id="WP_116188563.1">
    <property type="nucleotide sequence ID" value="NZ_QTTN01000007.1"/>
</dbReference>
<accession>A0A3D9S8L7</accession>
<feature type="domain" description="Na+-translocating membrane potential-generating system MpsC" evidence="1">
    <location>
        <begin position="131"/>
        <end position="231"/>
    </location>
</feature>
<keyword evidence="3" id="KW-1185">Reference proteome</keyword>
<dbReference type="EMBL" id="QTTN01000007">
    <property type="protein sequence ID" value="REE89065.1"/>
    <property type="molecule type" value="Genomic_DNA"/>
</dbReference>
<evidence type="ECO:0000259" key="1">
    <source>
        <dbReference type="Pfam" id="PF10057"/>
    </source>
</evidence>
<organism evidence="2 3">
    <name type="scientific">Paenibacillus taihuensis</name>
    <dbReference type="NCBI Taxonomy" id="1156355"/>
    <lineage>
        <taxon>Bacteria</taxon>
        <taxon>Bacillati</taxon>
        <taxon>Bacillota</taxon>
        <taxon>Bacilli</taxon>
        <taxon>Bacillales</taxon>
        <taxon>Paenibacillaceae</taxon>
        <taxon>Paenibacillus</taxon>
    </lineage>
</organism>
<dbReference type="Proteomes" id="UP000256304">
    <property type="component" value="Unassembled WGS sequence"/>
</dbReference>
<dbReference type="AlphaFoldDB" id="A0A3D9S8L7"/>
<evidence type="ECO:0000313" key="2">
    <source>
        <dbReference type="EMBL" id="REE89065.1"/>
    </source>
</evidence>
<protein>
    <submittedName>
        <fullName evidence="2">Uncharacterized protein YbcI</fullName>
    </submittedName>
</protein>
<dbReference type="Pfam" id="PF10057">
    <property type="entry name" value="MpsC"/>
    <property type="match status" value="2"/>
</dbReference>
<dbReference type="OrthoDB" id="2677857at2"/>